<comment type="function">
    <text evidence="10 13">F(1)F(0) ATP synthase produces ATP from ADP in the presence of a proton or sodium gradient. F-type ATPases consist of two structural domains, F(1) containing the extramembraneous catalytic core and F(0) containing the membrane proton channel, linked together by a central stalk and a peripheral stalk. During catalysis, ATP synthesis in the catalytic domain of F(1) is coupled via a rotary mechanism of the central stalk subunits to proton translocation.</text>
</comment>
<keyword evidence="16" id="KW-1185">Reference proteome</keyword>
<dbReference type="PANTHER" id="PTHR33445">
    <property type="entry name" value="ATP SYNTHASE SUBUNIT B', CHLOROPLASTIC"/>
    <property type="match status" value="1"/>
</dbReference>
<dbReference type="GO" id="GO:0046961">
    <property type="term" value="F:proton-transporting ATPase activity, rotational mechanism"/>
    <property type="evidence" value="ECO:0007669"/>
    <property type="project" value="TreeGrafter"/>
</dbReference>
<comment type="subcellular location">
    <subcellularLocation>
        <location evidence="13">Cell membrane</location>
        <topology evidence="13">Single-pass membrane protein</topology>
    </subcellularLocation>
    <subcellularLocation>
        <location evidence="12">Endomembrane system</location>
        <topology evidence="12">Single-pass membrane protein</topology>
    </subcellularLocation>
</comment>
<dbReference type="RefSeq" id="WP_110297678.1">
    <property type="nucleotide sequence ID" value="NZ_QJJM01000002.1"/>
</dbReference>
<reference evidence="15 16" key="1">
    <citation type="submission" date="2018-05" db="EMBL/GenBank/DDBJ databases">
        <title>Genomic Encyclopedia of Type Strains, Phase IV (KMG-IV): sequencing the most valuable type-strain genomes for metagenomic binning, comparative biology and taxonomic classification.</title>
        <authorList>
            <person name="Goeker M."/>
        </authorList>
    </citation>
    <scope>NUCLEOTIDE SEQUENCE [LARGE SCALE GENOMIC DNA]</scope>
    <source>
        <strain evidence="15 16">DSM 3183</strain>
    </source>
</reference>
<keyword evidence="8 13" id="KW-0472">Membrane</keyword>
<comment type="similarity">
    <text evidence="1 13 14">Belongs to the ATPase B chain family.</text>
</comment>
<dbReference type="OrthoDB" id="9805716at2"/>
<keyword evidence="2 13" id="KW-0813">Transport</keyword>
<evidence type="ECO:0000256" key="1">
    <source>
        <dbReference type="ARBA" id="ARBA00005513"/>
    </source>
</evidence>
<organism evidence="15 16">
    <name type="scientific">Blastomonas natatoria</name>
    <dbReference type="NCBI Taxonomy" id="34015"/>
    <lineage>
        <taxon>Bacteria</taxon>
        <taxon>Pseudomonadati</taxon>
        <taxon>Pseudomonadota</taxon>
        <taxon>Alphaproteobacteria</taxon>
        <taxon>Sphingomonadales</taxon>
        <taxon>Sphingomonadaceae</taxon>
        <taxon>Blastomonas</taxon>
    </lineage>
</organism>
<keyword evidence="13" id="KW-1003">Cell membrane</keyword>
<evidence type="ECO:0000256" key="7">
    <source>
        <dbReference type="ARBA" id="ARBA00023065"/>
    </source>
</evidence>
<proteinExistence type="inferred from homology"/>
<evidence type="ECO:0000313" key="15">
    <source>
        <dbReference type="EMBL" id="PXW78618.1"/>
    </source>
</evidence>
<comment type="function">
    <text evidence="11">Component of the F(0) channel, it forms part of the peripheral stalk, linking F(1) to F(0). The b'-subunit is a diverged and duplicated form of b found in plants and photosynthetic bacteria.</text>
</comment>
<comment type="subunit">
    <text evidence="13">F-type ATPases have 2 components, F(1) - the catalytic core - and F(0) - the membrane proton channel. F(1) has five subunits: alpha(3), beta(3), gamma(1), delta(1), epsilon(1). F(0) has three main subunits: a(1), b(2) and c(10-14). The alpha and beta chains form an alternating ring which encloses part of the gamma chain. F(1) is attached to F(0) by a central stalk formed by the gamma and epsilon chains, while a peripheral stalk is formed by the delta and b chains.</text>
</comment>
<dbReference type="HAMAP" id="MF_01398">
    <property type="entry name" value="ATP_synth_b_bprime"/>
    <property type="match status" value="1"/>
</dbReference>
<dbReference type="PANTHER" id="PTHR33445:SF1">
    <property type="entry name" value="ATP SYNTHASE SUBUNIT B"/>
    <property type="match status" value="1"/>
</dbReference>
<evidence type="ECO:0000256" key="4">
    <source>
        <dbReference type="ARBA" id="ARBA00022692"/>
    </source>
</evidence>
<dbReference type="AlphaFoldDB" id="A0A2V3VCW9"/>
<dbReference type="InterPro" id="IPR050059">
    <property type="entry name" value="ATP_synthase_B_chain"/>
</dbReference>
<keyword evidence="3 13" id="KW-0138">CF(0)</keyword>
<dbReference type="Pfam" id="PF00430">
    <property type="entry name" value="ATP-synt_B"/>
    <property type="match status" value="1"/>
</dbReference>
<evidence type="ECO:0000256" key="13">
    <source>
        <dbReference type="HAMAP-Rule" id="MF_01398"/>
    </source>
</evidence>
<dbReference type="CDD" id="cd06503">
    <property type="entry name" value="ATP-synt_Fo_b"/>
    <property type="match status" value="1"/>
</dbReference>
<evidence type="ECO:0000256" key="11">
    <source>
        <dbReference type="ARBA" id="ARBA00025614"/>
    </source>
</evidence>
<evidence type="ECO:0000256" key="14">
    <source>
        <dbReference type="RuleBase" id="RU003848"/>
    </source>
</evidence>
<dbReference type="GO" id="GO:0045259">
    <property type="term" value="C:proton-transporting ATP synthase complex"/>
    <property type="evidence" value="ECO:0007669"/>
    <property type="project" value="UniProtKB-KW"/>
</dbReference>
<keyword evidence="9 13" id="KW-0066">ATP synthesis</keyword>
<evidence type="ECO:0000256" key="6">
    <source>
        <dbReference type="ARBA" id="ARBA00022989"/>
    </source>
</evidence>
<comment type="caution">
    <text evidence="15">The sequence shown here is derived from an EMBL/GenBank/DDBJ whole genome shotgun (WGS) entry which is preliminary data.</text>
</comment>
<evidence type="ECO:0000256" key="9">
    <source>
        <dbReference type="ARBA" id="ARBA00023310"/>
    </source>
</evidence>
<keyword evidence="7 13" id="KW-0406">Ion transport</keyword>
<dbReference type="GO" id="GO:0012505">
    <property type="term" value="C:endomembrane system"/>
    <property type="evidence" value="ECO:0007669"/>
    <property type="project" value="UniProtKB-SubCell"/>
</dbReference>
<keyword evidence="6 13" id="KW-1133">Transmembrane helix</keyword>
<evidence type="ECO:0000256" key="5">
    <source>
        <dbReference type="ARBA" id="ARBA00022781"/>
    </source>
</evidence>
<feature type="transmembrane region" description="Helical" evidence="13">
    <location>
        <begin position="15"/>
        <end position="34"/>
    </location>
</feature>
<dbReference type="InterPro" id="IPR002146">
    <property type="entry name" value="ATP_synth_b/b'su_bac/chlpt"/>
</dbReference>
<dbReference type="GO" id="GO:0046933">
    <property type="term" value="F:proton-transporting ATP synthase activity, rotational mechanism"/>
    <property type="evidence" value="ECO:0007669"/>
    <property type="project" value="UniProtKB-UniRule"/>
</dbReference>
<dbReference type="Proteomes" id="UP000248014">
    <property type="component" value="Unassembled WGS sequence"/>
</dbReference>
<name>A0A2V3VCW9_9SPHN</name>
<evidence type="ECO:0000256" key="8">
    <source>
        <dbReference type="ARBA" id="ARBA00023136"/>
    </source>
</evidence>
<dbReference type="EMBL" id="QJJM01000002">
    <property type="protein sequence ID" value="PXW78618.1"/>
    <property type="molecule type" value="Genomic_DNA"/>
</dbReference>
<dbReference type="GO" id="GO:0005886">
    <property type="term" value="C:plasma membrane"/>
    <property type="evidence" value="ECO:0007669"/>
    <property type="project" value="UniProtKB-SubCell"/>
</dbReference>
<evidence type="ECO:0000256" key="10">
    <source>
        <dbReference type="ARBA" id="ARBA00025198"/>
    </source>
</evidence>
<keyword evidence="4 13" id="KW-0812">Transmembrane</keyword>
<gene>
    <name evidence="13" type="primary">atpF</name>
    <name evidence="15" type="ORF">C7451_102290</name>
</gene>
<evidence type="ECO:0000313" key="16">
    <source>
        <dbReference type="Proteomes" id="UP000248014"/>
    </source>
</evidence>
<evidence type="ECO:0000256" key="12">
    <source>
        <dbReference type="ARBA" id="ARBA00037847"/>
    </source>
</evidence>
<keyword evidence="5 13" id="KW-0375">Hydrogen ion transport</keyword>
<evidence type="ECO:0000256" key="3">
    <source>
        <dbReference type="ARBA" id="ARBA00022547"/>
    </source>
</evidence>
<protein>
    <recommendedName>
        <fullName evidence="13">ATP synthase subunit b</fullName>
    </recommendedName>
    <alternativeName>
        <fullName evidence="13">ATP synthase F(0) sector subunit b</fullName>
    </alternativeName>
    <alternativeName>
        <fullName evidence="13">ATPase subunit I</fullName>
    </alternativeName>
    <alternativeName>
        <fullName evidence="13">F-type ATPase subunit b</fullName>
        <shortName evidence="13">F-ATPase subunit b</shortName>
    </alternativeName>
</protein>
<sequence length="164" mass="17325">MPQIDQIMTTYGSQLFWLVITFGLIYFVIGRSMFPKIQGTVDQRKAKIAGDIAAAKAAHARADEIEEEYRVAHARARDAALAVTAEAKAKGAREAEAKVRAADNGIATQLADAEAAIAAQQTAALAEIEAVAVEAAQDIVARLTPAKITKPQVNRAVKGALADA</sequence>
<evidence type="ECO:0000256" key="2">
    <source>
        <dbReference type="ARBA" id="ARBA00022448"/>
    </source>
</evidence>
<accession>A0A2V3VCW9</accession>